<organism evidence="3 4">
    <name type="scientific">Edaphochlamys debaryana</name>
    <dbReference type="NCBI Taxonomy" id="47281"/>
    <lineage>
        <taxon>Eukaryota</taxon>
        <taxon>Viridiplantae</taxon>
        <taxon>Chlorophyta</taxon>
        <taxon>core chlorophytes</taxon>
        <taxon>Chlorophyceae</taxon>
        <taxon>CS clade</taxon>
        <taxon>Chlamydomonadales</taxon>
        <taxon>Chlamydomonadales incertae sedis</taxon>
        <taxon>Edaphochlamys</taxon>
    </lineage>
</organism>
<comment type="caution">
    <text evidence="3">The sequence shown here is derived from an EMBL/GenBank/DDBJ whole genome shotgun (WGS) entry which is preliminary data.</text>
</comment>
<proteinExistence type="predicted"/>
<feature type="compositionally biased region" description="Polar residues" evidence="1">
    <location>
        <begin position="62"/>
        <end position="72"/>
    </location>
</feature>
<feature type="compositionally biased region" description="Gly residues" evidence="1">
    <location>
        <begin position="233"/>
        <end position="242"/>
    </location>
</feature>
<keyword evidence="2" id="KW-0812">Transmembrane</keyword>
<name>A0A835Y1H1_9CHLO</name>
<feature type="compositionally biased region" description="Polar residues" evidence="1">
    <location>
        <begin position="33"/>
        <end position="55"/>
    </location>
</feature>
<gene>
    <name evidence="3" type="ORF">HYH03_007739</name>
</gene>
<feature type="region of interest" description="Disordered" evidence="1">
    <location>
        <begin position="1"/>
        <end position="306"/>
    </location>
</feature>
<accession>A0A835Y1H1</accession>
<evidence type="ECO:0000256" key="1">
    <source>
        <dbReference type="SAM" id="MobiDB-lite"/>
    </source>
</evidence>
<sequence>MQLETDSLPRSKASACYSASPADEELREPVQTLAPSPRSTPRSARGSLQHQQQQPAPDPRSSPANAGKQQPQPRLEETGASGFDSASSQPTPSRASARGQNGALASLGSSGSSWAREAVPGSPEPGAAPRRRSQAPTSPGPAAAPTHNGGPPLPFSASSRRDSGVGDAVRGGGFQLPPVHPSGSGRSTPAASSGGGAHQDPSRSFFSLNRVPSGGGGGGGSVGGLLSQRSSSGAGGLPGSGGASPATAAAAHRHRPAHHMHPPSRHPHPHQHLQTGTSRAGPVAHGRSGAIRSGSPHPPSTPARPSPGTLVRYFLTPLVLLPLIWPWMLLYGINFAMATTAVLCTAIADVVILAADMLRRHRRHPERVVAWGLRQLAWVVACYWDGLSQLHAAAEDAISAVLSVAAPLAASLLRACPPASRALETAGTVLAPVYGIFAAIYGAAVRWYCWIHDEIVPVALEMAERVPGVRGWLCRAVLGEEGEEHKMGM</sequence>
<feature type="compositionally biased region" description="Basic residues" evidence="1">
    <location>
        <begin position="251"/>
        <end position="271"/>
    </location>
</feature>
<keyword evidence="2" id="KW-1133">Transmembrane helix</keyword>
<feature type="compositionally biased region" description="Pro residues" evidence="1">
    <location>
        <begin position="296"/>
        <end position="305"/>
    </location>
</feature>
<feature type="compositionally biased region" description="Low complexity" evidence="1">
    <location>
        <begin position="135"/>
        <end position="146"/>
    </location>
</feature>
<evidence type="ECO:0000313" key="4">
    <source>
        <dbReference type="Proteomes" id="UP000612055"/>
    </source>
</evidence>
<dbReference type="OrthoDB" id="551111at2759"/>
<keyword evidence="2" id="KW-0472">Membrane</keyword>
<dbReference type="EMBL" id="JAEHOE010000033">
    <property type="protein sequence ID" value="KAG2494100.1"/>
    <property type="molecule type" value="Genomic_DNA"/>
</dbReference>
<dbReference type="Proteomes" id="UP000612055">
    <property type="component" value="Unassembled WGS sequence"/>
</dbReference>
<protein>
    <submittedName>
        <fullName evidence="3">Uncharacterized protein</fullName>
    </submittedName>
</protein>
<evidence type="ECO:0000256" key="2">
    <source>
        <dbReference type="SAM" id="Phobius"/>
    </source>
</evidence>
<feature type="compositionally biased region" description="Polar residues" evidence="1">
    <location>
        <begin position="84"/>
        <end position="94"/>
    </location>
</feature>
<keyword evidence="4" id="KW-1185">Reference proteome</keyword>
<evidence type="ECO:0000313" key="3">
    <source>
        <dbReference type="EMBL" id="KAG2494100.1"/>
    </source>
</evidence>
<dbReference type="AlphaFoldDB" id="A0A835Y1H1"/>
<feature type="compositionally biased region" description="Gly residues" evidence="1">
    <location>
        <begin position="213"/>
        <end position="223"/>
    </location>
</feature>
<feature type="compositionally biased region" description="Low complexity" evidence="1">
    <location>
        <begin position="102"/>
        <end position="113"/>
    </location>
</feature>
<feature type="transmembrane region" description="Helical" evidence="2">
    <location>
        <begin position="335"/>
        <end position="355"/>
    </location>
</feature>
<reference evidence="3" key="1">
    <citation type="journal article" date="2020" name="bioRxiv">
        <title>Comparative genomics of Chlamydomonas.</title>
        <authorList>
            <person name="Craig R.J."/>
            <person name="Hasan A.R."/>
            <person name="Ness R.W."/>
            <person name="Keightley P.D."/>
        </authorList>
    </citation>
    <scope>NUCLEOTIDE SEQUENCE</scope>
    <source>
        <strain evidence="3">CCAP 11/70</strain>
    </source>
</reference>